<comment type="caution">
    <text evidence="11">The sequence shown here is derived from an EMBL/GenBank/DDBJ whole genome shotgun (WGS) entry which is preliminary data.</text>
</comment>
<evidence type="ECO:0000256" key="9">
    <source>
        <dbReference type="SAM" id="MobiDB-lite"/>
    </source>
</evidence>
<dbReference type="SUPFAM" id="SSF109998">
    <property type="entry name" value="Triger factor/SurA peptide-binding domain-like"/>
    <property type="match status" value="1"/>
</dbReference>
<evidence type="ECO:0000313" key="12">
    <source>
        <dbReference type="Proteomes" id="UP001148313"/>
    </source>
</evidence>
<comment type="similarity">
    <text evidence="2">Belongs to the PpiC/parvulin rotamase family.</text>
</comment>
<evidence type="ECO:0000256" key="7">
    <source>
        <dbReference type="ARBA" id="ARBA00031484"/>
    </source>
</evidence>
<evidence type="ECO:0000256" key="4">
    <source>
        <dbReference type="ARBA" id="ARBA00018370"/>
    </source>
</evidence>
<evidence type="ECO:0000256" key="6">
    <source>
        <dbReference type="ARBA" id="ARBA00030642"/>
    </source>
</evidence>
<dbReference type="PANTHER" id="PTHR47245">
    <property type="entry name" value="PEPTIDYLPROLYL ISOMERASE"/>
    <property type="match status" value="1"/>
</dbReference>
<keyword evidence="5 8" id="KW-0697">Rotamase</keyword>
<dbReference type="EMBL" id="JAPJZH010000002">
    <property type="protein sequence ID" value="MDA4844459.1"/>
    <property type="molecule type" value="Genomic_DNA"/>
</dbReference>
<dbReference type="EC" id="5.2.1.8" evidence="3"/>
<evidence type="ECO:0000256" key="8">
    <source>
        <dbReference type="PROSITE-ProRule" id="PRU00278"/>
    </source>
</evidence>
<dbReference type="PROSITE" id="PS01096">
    <property type="entry name" value="PPIC_PPIASE_1"/>
    <property type="match status" value="1"/>
</dbReference>
<gene>
    <name evidence="11" type="ORF">OOZ53_03815</name>
</gene>
<dbReference type="Proteomes" id="UP001148313">
    <property type="component" value="Unassembled WGS sequence"/>
</dbReference>
<proteinExistence type="inferred from homology"/>
<reference evidence="11" key="1">
    <citation type="submission" date="2022-11" db="EMBL/GenBank/DDBJ databases">
        <title>Hoeflea poritis sp. nov., isolated from scleractinian coral Porites lutea.</title>
        <authorList>
            <person name="Zhang G."/>
            <person name="Wei Q."/>
            <person name="Cai L."/>
        </authorList>
    </citation>
    <scope>NUCLEOTIDE SEQUENCE</scope>
    <source>
        <strain evidence="11">E7-10</strain>
    </source>
</reference>
<dbReference type="SUPFAM" id="SSF54534">
    <property type="entry name" value="FKBP-like"/>
    <property type="match status" value="1"/>
</dbReference>
<comment type="catalytic activity">
    <reaction evidence="1">
        <text>[protein]-peptidylproline (omega=180) = [protein]-peptidylproline (omega=0)</text>
        <dbReference type="Rhea" id="RHEA:16237"/>
        <dbReference type="Rhea" id="RHEA-COMP:10747"/>
        <dbReference type="Rhea" id="RHEA-COMP:10748"/>
        <dbReference type="ChEBI" id="CHEBI:83833"/>
        <dbReference type="ChEBI" id="CHEBI:83834"/>
        <dbReference type="EC" id="5.2.1.8"/>
    </reaction>
</comment>
<evidence type="ECO:0000259" key="10">
    <source>
        <dbReference type="PROSITE" id="PS50198"/>
    </source>
</evidence>
<feature type="region of interest" description="Disordered" evidence="9">
    <location>
        <begin position="1"/>
        <end position="40"/>
    </location>
</feature>
<evidence type="ECO:0000256" key="2">
    <source>
        <dbReference type="ARBA" id="ARBA00007656"/>
    </source>
</evidence>
<keyword evidence="8 11" id="KW-0413">Isomerase</keyword>
<evidence type="ECO:0000256" key="1">
    <source>
        <dbReference type="ARBA" id="ARBA00000971"/>
    </source>
</evidence>
<dbReference type="InterPro" id="IPR046357">
    <property type="entry name" value="PPIase_dom_sf"/>
</dbReference>
<dbReference type="GO" id="GO:0016853">
    <property type="term" value="F:isomerase activity"/>
    <property type="evidence" value="ECO:0007669"/>
    <property type="project" value="UniProtKB-KW"/>
</dbReference>
<dbReference type="InterPro" id="IPR050245">
    <property type="entry name" value="PrsA_foldase"/>
</dbReference>
<sequence length="305" mass="33138">MAIVYRNPSIEPAAVAPRPDGEGYTSYQEPDTSIPPKAGPVTREISVNGVAIAETELLAEAQNHPAENPGGALAEAARALVVRELLWQEARRLGIAVEPDRDKDGRPETERDAAIRLLIDREVDVPSAGEAECRRFYEQNPDRFSSQPIVEARHILLAAAPEDGAARKAASALAQRLCDHLADRRQDFADLAREHSACPSREQGGNLGQLTRGSTVPEFERAIERMKPGAISPVPVESRFGYHIIALGRREPGELLPFELVRERIATWLEAAAWSKAVSQYIAILAGKADIKGVSLKAGEGPLVQ</sequence>
<dbReference type="RefSeq" id="WP_271087989.1">
    <property type="nucleotide sequence ID" value="NZ_JAPJZH010000002.1"/>
</dbReference>
<dbReference type="PROSITE" id="PS50198">
    <property type="entry name" value="PPIC_PPIASE_2"/>
    <property type="match status" value="1"/>
</dbReference>
<keyword evidence="12" id="KW-1185">Reference proteome</keyword>
<feature type="domain" description="PpiC" evidence="10">
    <location>
        <begin position="147"/>
        <end position="249"/>
    </location>
</feature>
<dbReference type="InterPro" id="IPR023058">
    <property type="entry name" value="PPIase_PpiC_CS"/>
</dbReference>
<accession>A0ABT4VIB6</accession>
<evidence type="ECO:0000313" key="11">
    <source>
        <dbReference type="EMBL" id="MDA4844459.1"/>
    </source>
</evidence>
<dbReference type="InterPro" id="IPR000297">
    <property type="entry name" value="PPIase_PpiC"/>
</dbReference>
<evidence type="ECO:0000256" key="3">
    <source>
        <dbReference type="ARBA" id="ARBA00013194"/>
    </source>
</evidence>
<name>A0ABT4VIB6_9HYPH</name>
<dbReference type="PANTHER" id="PTHR47245:SF2">
    <property type="entry name" value="PEPTIDYL-PROLYL CIS-TRANS ISOMERASE HP_0175-RELATED"/>
    <property type="match status" value="1"/>
</dbReference>
<dbReference type="InterPro" id="IPR027304">
    <property type="entry name" value="Trigger_fact/SurA_dom_sf"/>
</dbReference>
<organism evidence="11 12">
    <name type="scientific">Hoeflea poritis</name>
    <dbReference type="NCBI Taxonomy" id="2993659"/>
    <lineage>
        <taxon>Bacteria</taxon>
        <taxon>Pseudomonadati</taxon>
        <taxon>Pseudomonadota</taxon>
        <taxon>Alphaproteobacteria</taxon>
        <taxon>Hyphomicrobiales</taxon>
        <taxon>Rhizobiaceae</taxon>
        <taxon>Hoeflea</taxon>
    </lineage>
</organism>
<protein>
    <recommendedName>
        <fullName evidence="4">Parvulin-like PPIase</fullName>
        <ecNumber evidence="3">5.2.1.8</ecNumber>
    </recommendedName>
    <alternativeName>
        <fullName evidence="6">Peptidyl-prolyl cis-trans isomerase plp</fullName>
    </alternativeName>
    <alternativeName>
        <fullName evidence="7">Rotamase plp</fullName>
    </alternativeName>
</protein>
<dbReference type="Gene3D" id="3.10.50.40">
    <property type="match status" value="1"/>
</dbReference>
<evidence type="ECO:0000256" key="5">
    <source>
        <dbReference type="ARBA" id="ARBA00023110"/>
    </source>
</evidence>
<dbReference type="Pfam" id="PF00639">
    <property type="entry name" value="Rotamase"/>
    <property type="match status" value="1"/>
</dbReference>